<reference evidence="1 2" key="1">
    <citation type="submission" date="2019-07" db="EMBL/GenBank/DDBJ databases">
        <authorList>
            <person name="Kim J."/>
        </authorList>
    </citation>
    <scope>NUCLEOTIDE SEQUENCE [LARGE SCALE GENOMIC DNA]</scope>
    <source>
        <strain evidence="1 2">JC52</strain>
    </source>
</reference>
<dbReference type="AlphaFoldDB" id="A0A559K7L4"/>
<gene>
    <name evidence="1" type="ORF">FPZ49_20465</name>
</gene>
<keyword evidence="2" id="KW-1185">Reference proteome</keyword>
<dbReference type="OrthoDB" id="2620680at2"/>
<dbReference type="EMBL" id="VNJI01000027">
    <property type="protein sequence ID" value="TVY08125.1"/>
    <property type="molecule type" value="Genomic_DNA"/>
</dbReference>
<dbReference type="Proteomes" id="UP000317036">
    <property type="component" value="Unassembled WGS sequence"/>
</dbReference>
<proteinExistence type="predicted"/>
<evidence type="ECO:0000313" key="1">
    <source>
        <dbReference type="EMBL" id="TVY08125.1"/>
    </source>
</evidence>
<sequence>MTLALAILKEQEYSEVLDGMKNLLKECYPISDEEAKMVLTKGIETSEALLVDYVPYINSIVETISGIRSTLDKHMNQAQQQEGLDSKMINEAAVWHAFECMRQCYKSMANDFV</sequence>
<comment type="caution">
    <text evidence="1">The sequence shown here is derived from an EMBL/GenBank/DDBJ whole genome shotgun (WGS) entry which is preliminary data.</text>
</comment>
<accession>A0A559K7L4</accession>
<dbReference type="RefSeq" id="WP_144850356.1">
    <property type="nucleotide sequence ID" value="NZ_VNJI01000027.1"/>
</dbReference>
<protein>
    <submittedName>
        <fullName evidence="1">Uncharacterized protein</fullName>
    </submittedName>
</protein>
<evidence type="ECO:0000313" key="2">
    <source>
        <dbReference type="Proteomes" id="UP000317036"/>
    </source>
</evidence>
<organism evidence="1 2">
    <name type="scientific">Paenibacillus cremeus</name>
    <dbReference type="NCBI Taxonomy" id="2163881"/>
    <lineage>
        <taxon>Bacteria</taxon>
        <taxon>Bacillati</taxon>
        <taxon>Bacillota</taxon>
        <taxon>Bacilli</taxon>
        <taxon>Bacillales</taxon>
        <taxon>Paenibacillaceae</taxon>
        <taxon>Paenibacillus</taxon>
    </lineage>
</organism>
<name>A0A559K7L4_9BACL</name>